<keyword evidence="6" id="KW-1185">Reference proteome</keyword>
<accession>A0ABW9ABJ8</accession>
<dbReference type="Gene3D" id="3.20.20.60">
    <property type="entry name" value="Phosphoenolpyruvate-binding domains"/>
    <property type="match status" value="1"/>
</dbReference>
<organism evidence="5 6">
    <name type="scientific">Herbaspirillum lusitanum</name>
    <dbReference type="NCBI Taxonomy" id="213312"/>
    <lineage>
        <taxon>Bacteria</taxon>
        <taxon>Pseudomonadati</taxon>
        <taxon>Pseudomonadota</taxon>
        <taxon>Betaproteobacteria</taxon>
        <taxon>Burkholderiales</taxon>
        <taxon>Oxalobacteraceae</taxon>
        <taxon>Herbaspirillum</taxon>
    </lineage>
</organism>
<comment type="caution">
    <text evidence="5">The sequence shown here is derived from an EMBL/GenBank/DDBJ whole genome shotgun (WGS) entry which is preliminary data.</text>
</comment>
<dbReference type="GO" id="GO:0016829">
    <property type="term" value="F:lyase activity"/>
    <property type="evidence" value="ECO:0007669"/>
    <property type="project" value="UniProtKB-KW"/>
</dbReference>
<dbReference type="PANTHER" id="PTHR32308:SF10">
    <property type="entry name" value="CITRATE LYASE SUBUNIT BETA"/>
    <property type="match status" value="1"/>
</dbReference>
<keyword evidence="5" id="KW-0456">Lyase</keyword>
<evidence type="ECO:0000256" key="1">
    <source>
        <dbReference type="ARBA" id="ARBA00001946"/>
    </source>
</evidence>
<gene>
    <name evidence="5" type="ORF">PQR62_18190</name>
</gene>
<dbReference type="Proteomes" id="UP001629246">
    <property type="component" value="Unassembled WGS sequence"/>
</dbReference>
<dbReference type="PANTHER" id="PTHR32308">
    <property type="entry name" value="LYASE BETA SUBUNIT, PUTATIVE (AFU_ORTHOLOGUE AFUA_4G13030)-RELATED"/>
    <property type="match status" value="1"/>
</dbReference>
<keyword evidence="2" id="KW-0479">Metal-binding</keyword>
<dbReference type="InterPro" id="IPR011206">
    <property type="entry name" value="Citrate_lyase_beta/mcl1/mcl2"/>
</dbReference>
<dbReference type="EMBL" id="JAQQFM010000008">
    <property type="protein sequence ID" value="MFL9926213.1"/>
    <property type="molecule type" value="Genomic_DNA"/>
</dbReference>
<evidence type="ECO:0000313" key="6">
    <source>
        <dbReference type="Proteomes" id="UP001629246"/>
    </source>
</evidence>
<proteinExistence type="predicted"/>
<dbReference type="PIRSF" id="PIRSF015582">
    <property type="entry name" value="Cit_lyase_B"/>
    <property type="match status" value="1"/>
</dbReference>
<feature type="domain" description="HpcH/HpaI aldolase/citrate lyase" evidence="4">
    <location>
        <begin position="12"/>
        <end position="229"/>
    </location>
</feature>
<evidence type="ECO:0000256" key="3">
    <source>
        <dbReference type="ARBA" id="ARBA00022842"/>
    </source>
</evidence>
<dbReference type="SUPFAM" id="SSF51621">
    <property type="entry name" value="Phosphoenolpyruvate/pyruvate domain"/>
    <property type="match status" value="1"/>
</dbReference>
<comment type="cofactor">
    <cofactor evidence="1">
        <name>Mg(2+)</name>
        <dbReference type="ChEBI" id="CHEBI:18420"/>
    </cofactor>
</comment>
<keyword evidence="3" id="KW-0460">Magnesium</keyword>
<dbReference type="RefSeq" id="WP_408159426.1">
    <property type="nucleotide sequence ID" value="NZ_JAQQFM010000008.1"/>
</dbReference>
<evidence type="ECO:0000259" key="4">
    <source>
        <dbReference type="Pfam" id="PF03328"/>
    </source>
</evidence>
<dbReference type="InterPro" id="IPR005000">
    <property type="entry name" value="Aldolase/citrate-lyase_domain"/>
</dbReference>
<evidence type="ECO:0000256" key="2">
    <source>
        <dbReference type="ARBA" id="ARBA00022723"/>
    </source>
</evidence>
<name>A0ABW9ABJ8_9BURK</name>
<sequence>MNNPLAAAASWRSLLFIPADNPRLIGKAHTRGADALILDLEDAVPLAAKPAARAQLPGVIAQLHARGASLLVRINQEPDSVDADLQAAIRPGVAAIVVPKLEDAETLAALAQQIENLERQREIPPGSIGLLALIESPAALFRLPAICAAPRLLGIALGSEDFSRSLGTAPSPQSLTLPCQWLALAAAAAGIRAFGLPDSLANFQNLDGYRATARNAQAMGLRGALCIHPAQVAIINEVFSPSEQDVAWARSVLAAWEHARETGQGALALNGAMIDKPVVERALAILELTAVTKD</sequence>
<dbReference type="Pfam" id="PF03328">
    <property type="entry name" value="HpcH_HpaI"/>
    <property type="match status" value="1"/>
</dbReference>
<reference evidence="5 6" key="1">
    <citation type="journal article" date="2024" name="Chem. Sci.">
        <title>Discovery of megapolipeptins by genome mining of a Burkholderiales bacteria collection.</title>
        <authorList>
            <person name="Paulo B.S."/>
            <person name="Recchia M.J.J."/>
            <person name="Lee S."/>
            <person name="Fergusson C.H."/>
            <person name="Romanowski S.B."/>
            <person name="Hernandez A."/>
            <person name="Krull N."/>
            <person name="Liu D.Y."/>
            <person name="Cavanagh H."/>
            <person name="Bos A."/>
            <person name="Gray C.A."/>
            <person name="Murphy B.T."/>
            <person name="Linington R.G."/>
            <person name="Eustaquio A.S."/>
        </authorList>
    </citation>
    <scope>NUCLEOTIDE SEQUENCE [LARGE SCALE GENOMIC DNA]</scope>
    <source>
        <strain evidence="5 6">RL21-008-BIB-A</strain>
    </source>
</reference>
<dbReference type="InterPro" id="IPR015813">
    <property type="entry name" value="Pyrv/PenolPyrv_kinase-like_dom"/>
</dbReference>
<protein>
    <submittedName>
        <fullName evidence="5">CoA ester lyase</fullName>
    </submittedName>
</protein>
<evidence type="ECO:0000313" key="5">
    <source>
        <dbReference type="EMBL" id="MFL9926213.1"/>
    </source>
</evidence>
<dbReference type="InterPro" id="IPR040442">
    <property type="entry name" value="Pyrv_kinase-like_dom_sf"/>
</dbReference>